<dbReference type="PANTHER" id="PTHR47345">
    <property type="entry name" value="CUT9-INTERACTING PROTEIN SCN1"/>
    <property type="match status" value="1"/>
</dbReference>
<dbReference type="GO" id="GO:0016788">
    <property type="term" value="F:hydrolase activity, acting on ester bonds"/>
    <property type="evidence" value="ECO:0007669"/>
    <property type="project" value="InterPro"/>
</dbReference>
<dbReference type="InterPro" id="IPR032466">
    <property type="entry name" value="Metal_Hydrolase"/>
</dbReference>
<sequence length="393" mass="43910">MAENDGMKPIPWHLGVFDAHCHPTDTLSSLQSIPTMQAKVLTVMATRAQDQELVANAAEEFGVTESEAAGFEMDWRKEHKIIPAFGWHPWFSHQMFDETEYDGSVVLSAEHMRAHYQSVLTPKPEDSDFIHALPHPRPLGEFLHQTREYLQRFPLALVGEVGLDRSFRIPETWLPGEAEHRDDALTPGGREGRKLSSYSVSMTHQKKVLSAQLHLAAEMQRAVSVHGVAAHGHVYDTVAQTWKGHERKVSKRDRKRAEATAKLHANPPEAGDEVEAASGSKPYPPRICLHSFSGPAETVKQYIAPSVPCDVFFSFSTTINSWSDSGNGKVEAAVKAVPDDRILVESDLHTAGDRMDEYLGDIVRKLCSVKGWELEDGVRRLGCNWRRFVFGNT</sequence>
<evidence type="ECO:0000256" key="1">
    <source>
        <dbReference type="SAM" id="MobiDB-lite"/>
    </source>
</evidence>
<organism evidence="2 3">
    <name type="scientific">Lecanosticta acicola</name>
    <dbReference type="NCBI Taxonomy" id="111012"/>
    <lineage>
        <taxon>Eukaryota</taxon>
        <taxon>Fungi</taxon>
        <taxon>Dikarya</taxon>
        <taxon>Ascomycota</taxon>
        <taxon>Pezizomycotina</taxon>
        <taxon>Dothideomycetes</taxon>
        <taxon>Dothideomycetidae</taxon>
        <taxon>Mycosphaerellales</taxon>
        <taxon>Mycosphaerellaceae</taxon>
        <taxon>Lecanosticta</taxon>
    </lineage>
</organism>
<dbReference type="PANTHER" id="PTHR47345:SF1">
    <property type="entry name" value="CUT9-INTERACTING PROTEIN SCN1"/>
    <property type="match status" value="1"/>
</dbReference>
<comment type="caution">
    <text evidence="2">The sequence shown here is derived from an EMBL/GenBank/DDBJ whole genome shotgun (WGS) entry which is preliminary data.</text>
</comment>
<dbReference type="SUPFAM" id="SSF51556">
    <property type="entry name" value="Metallo-dependent hydrolases"/>
    <property type="match status" value="1"/>
</dbReference>
<feature type="region of interest" description="Disordered" evidence="1">
    <location>
        <begin position="242"/>
        <end position="278"/>
    </location>
</feature>
<evidence type="ECO:0000313" key="2">
    <source>
        <dbReference type="EMBL" id="CAK3972838.1"/>
    </source>
</evidence>
<dbReference type="EMBL" id="CAVMBE010000018">
    <property type="protein sequence ID" value="CAK3972838.1"/>
    <property type="molecule type" value="Genomic_DNA"/>
</dbReference>
<dbReference type="Gene3D" id="3.20.20.140">
    <property type="entry name" value="Metal-dependent hydrolases"/>
    <property type="match status" value="1"/>
</dbReference>
<protein>
    <submittedName>
        <fullName evidence="2">Cut9-interacting scn1</fullName>
    </submittedName>
</protein>
<dbReference type="Pfam" id="PF01026">
    <property type="entry name" value="TatD_DNase"/>
    <property type="match status" value="1"/>
</dbReference>
<dbReference type="InterPro" id="IPR001130">
    <property type="entry name" value="TatD-like"/>
</dbReference>
<accession>A0AAI9E9W2</accession>
<feature type="compositionally biased region" description="Basic residues" evidence="1">
    <location>
        <begin position="245"/>
        <end position="254"/>
    </location>
</feature>
<feature type="compositionally biased region" description="Basic and acidic residues" evidence="1">
    <location>
        <begin position="178"/>
        <end position="194"/>
    </location>
</feature>
<dbReference type="Proteomes" id="UP001296104">
    <property type="component" value="Unassembled WGS sequence"/>
</dbReference>
<name>A0AAI9E9W2_9PEZI</name>
<keyword evidence="3" id="KW-1185">Reference proteome</keyword>
<reference evidence="2" key="1">
    <citation type="submission" date="2023-11" db="EMBL/GenBank/DDBJ databases">
        <authorList>
            <person name="Alioto T."/>
            <person name="Alioto T."/>
            <person name="Gomez Garrido J."/>
        </authorList>
    </citation>
    <scope>NUCLEOTIDE SEQUENCE</scope>
</reference>
<feature type="region of interest" description="Disordered" evidence="1">
    <location>
        <begin position="178"/>
        <end position="199"/>
    </location>
</feature>
<proteinExistence type="predicted"/>
<gene>
    <name evidence="2" type="ORF">LECACI_7A003621</name>
</gene>
<evidence type="ECO:0000313" key="3">
    <source>
        <dbReference type="Proteomes" id="UP001296104"/>
    </source>
</evidence>
<dbReference type="AlphaFoldDB" id="A0AAI9E9W2"/>
<dbReference type="InterPro" id="IPR053044">
    <property type="entry name" value="Metallo-hydrolase/TatD-type"/>
</dbReference>